<feature type="region of interest" description="Disordered" evidence="4">
    <location>
        <begin position="477"/>
        <end position="502"/>
    </location>
</feature>
<dbReference type="InterPro" id="IPR005172">
    <property type="entry name" value="CRC"/>
</dbReference>
<dbReference type="InterPro" id="IPR044522">
    <property type="entry name" value="TSO1-like"/>
</dbReference>
<feature type="compositionally biased region" description="Pro residues" evidence="4">
    <location>
        <begin position="329"/>
        <end position="340"/>
    </location>
</feature>
<evidence type="ECO:0000259" key="5">
    <source>
        <dbReference type="PROSITE" id="PS51634"/>
    </source>
</evidence>
<dbReference type="InterPro" id="IPR033467">
    <property type="entry name" value="Tesmin/TSO1-like_CXC"/>
</dbReference>
<dbReference type="PANTHER" id="PTHR46159:SF6">
    <property type="entry name" value="OS12G0605300 PROTEIN"/>
    <property type="match status" value="1"/>
</dbReference>
<dbReference type="GO" id="GO:0003700">
    <property type="term" value="F:DNA-binding transcription factor activity"/>
    <property type="evidence" value="ECO:0007669"/>
    <property type="project" value="InterPro"/>
</dbReference>
<comment type="subcellular location">
    <subcellularLocation>
        <location evidence="1">Nucleus</location>
    </subcellularLocation>
</comment>
<feature type="compositionally biased region" description="Pro residues" evidence="4">
    <location>
        <begin position="422"/>
        <end position="436"/>
    </location>
</feature>
<feature type="region of interest" description="Disordered" evidence="4">
    <location>
        <begin position="1"/>
        <end position="46"/>
    </location>
</feature>
<dbReference type="AlphaFoldDB" id="A0A830HGX3"/>
<dbReference type="EMBL" id="BNJQ01000013">
    <property type="protein sequence ID" value="GHP06586.1"/>
    <property type="molecule type" value="Genomic_DNA"/>
</dbReference>
<organism evidence="6 7">
    <name type="scientific">Pycnococcus provasolii</name>
    <dbReference type="NCBI Taxonomy" id="41880"/>
    <lineage>
        <taxon>Eukaryota</taxon>
        <taxon>Viridiplantae</taxon>
        <taxon>Chlorophyta</taxon>
        <taxon>Pseudoscourfieldiophyceae</taxon>
        <taxon>Pseudoscourfieldiales</taxon>
        <taxon>Pycnococcaceae</taxon>
        <taxon>Pycnococcus</taxon>
    </lineage>
</organism>
<feature type="compositionally biased region" description="Low complexity" evidence="4">
    <location>
        <begin position="1"/>
        <end position="26"/>
    </location>
</feature>
<comment type="similarity">
    <text evidence="2">Belongs to the lin-54 family.</text>
</comment>
<evidence type="ECO:0000256" key="2">
    <source>
        <dbReference type="ARBA" id="ARBA00007267"/>
    </source>
</evidence>
<evidence type="ECO:0000313" key="7">
    <source>
        <dbReference type="Proteomes" id="UP000660262"/>
    </source>
</evidence>
<dbReference type="PANTHER" id="PTHR46159">
    <property type="entry name" value="PROTEIN TESMIN/TSO1-LIKE CXC 2"/>
    <property type="match status" value="1"/>
</dbReference>
<dbReference type="GO" id="GO:0005634">
    <property type="term" value="C:nucleus"/>
    <property type="evidence" value="ECO:0007669"/>
    <property type="project" value="UniProtKB-SubCell"/>
</dbReference>
<gene>
    <name evidence="6" type="ORF">PPROV_000533100</name>
</gene>
<feature type="region of interest" description="Disordered" evidence="4">
    <location>
        <begin position="153"/>
        <end position="174"/>
    </location>
</feature>
<keyword evidence="3" id="KW-0539">Nucleus</keyword>
<keyword evidence="7" id="KW-1185">Reference proteome</keyword>
<evidence type="ECO:0000256" key="1">
    <source>
        <dbReference type="ARBA" id="ARBA00004123"/>
    </source>
</evidence>
<name>A0A830HGX3_9CHLO</name>
<protein>
    <recommendedName>
        <fullName evidence="5">CRC domain-containing protein</fullName>
    </recommendedName>
</protein>
<feature type="domain" description="CRC" evidence="5">
    <location>
        <begin position="515"/>
        <end position="630"/>
    </location>
</feature>
<feature type="region of interest" description="Disordered" evidence="4">
    <location>
        <begin position="388"/>
        <end position="444"/>
    </location>
</feature>
<dbReference type="Pfam" id="PF03638">
    <property type="entry name" value="TCR"/>
    <property type="match status" value="2"/>
</dbReference>
<evidence type="ECO:0000256" key="3">
    <source>
        <dbReference type="ARBA" id="ARBA00023242"/>
    </source>
</evidence>
<feature type="region of interest" description="Disordered" evidence="4">
    <location>
        <begin position="289"/>
        <end position="373"/>
    </location>
</feature>
<sequence>MNTAPSSADEGDAAAAPANAAASEGAVPQQLEPAPTPTKVGGDVHHVNEQQNTSSAAAAPSDAELGHFFLLQTMRTPERRPNLSSGEHGAAASAPANNNNNNNNAAITASPFMDFAANQLSPLCTPHRGAEYLKSPVNLGLLTASGFGIQENSSQHGTGLGSVGTGATPSPTARTPGIDATHNDHSPGAEGALDGKALSSALQHSTGLGSFPSPNLEAPNLLADEQLDDDIGIDILHAPRRLSIGTRSPLGGGIGFRFDSMQGGRLSATFGNHGDLSQAFDQTLAHATATPGGAQKARKRGTGKRQLDFAGVGSGTPPTPPYADGSAGVPPPPPPPPPPMSGTRRVSGGGSVRFSVDCNPTPLHGTVAPHKKARVSSMNDDDAMEAFGTPAPNQRIIPSKRTPPTTGAASRRTIAIDGDMTPPAPPGAAPPPPPAPSKNRKKAAGAKKGAVFSVTGGVVDIDALAFGTPSQATTLALTPGANGRTPSLPNGQRQTHSGQAAVACGPAGRTPGVPTVKKCNCAKSKCLKLYCECFAAGLYCRNCNCQNCMNVVENEAVVRETRAQIESRNPLAFKPKFFGNETEQFETPARHKRGCRCKRSGCLKKYCECFQVNVYCSDGCKCTGCQNLGPDGQKRGGLRDALAAVPAKTGRQSTGSTCASPEVHMASAPAVVGGSLKKAEDAAGILTEADVNTKMIY</sequence>
<evidence type="ECO:0000256" key="4">
    <source>
        <dbReference type="SAM" id="MobiDB-lite"/>
    </source>
</evidence>
<feature type="compositionally biased region" description="Polar residues" evidence="4">
    <location>
        <begin position="484"/>
        <end position="498"/>
    </location>
</feature>
<dbReference type="SMART" id="SM01114">
    <property type="entry name" value="CXC"/>
    <property type="match status" value="2"/>
</dbReference>
<dbReference type="PROSITE" id="PS51634">
    <property type="entry name" value="CRC"/>
    <property type="match status" value="1"/>
</dbReference>
<dbReference type="Proteomes" id="UP000660262">
    <property type="component" value="Unassembled WGS sequence"/>
</dbReference>
<comment type="caution">
    <text evidence="6">The sequence shown here is derived from an EMBL/GenBank/DDBJ whole genome shotgun (WGS) entry which is preliminary data.</text>
</comment>
<evidence type="ECO:0000313" key="6">
    <source>
        <dbReference type="EMBL" id="GHP06586.1"/>
    </source>
</evidence>
<reference evidence="6" key="1">
    <citation type="submission" date="2020-10" db="EMBL/GenBank/DDBJ databases">
        <title>Unveiling of a novel bifunctional photoreceptor, Dualchrome1, isolated from a cosmopolitan green alga.</title>
        <authorList>
            <person name="Suzuki S."/>
            <person name="Kawachi M."/>
        </authorList>
    </citation>
    <scope>NUCLEOTIDE SEQUENCE</scope>
    <source>
        <strain evidence="6">NIES 2893</strain>
    </source>
</reference>
<dbReference type="OrthoDB" id="6283463at2759"/>
<accession>A0A830HGX3</accession>
<proteinExistence type="inferred from homology"/>
<feature type="compositionally biased region" description="Low complexity" evidence="4">
    <location>
        <begin position="90"/>
        <end position="105"/>
    </location>
</feature>
<feature type="region of interest" description="Disordered" evidence="4">
    <location>
        <begin position="78"/>
        <end position="105"/>
    </location>
</feature>